<dbReference type="Pfam" id="PF13843">
    <property type="entry name" value="DDE_Tnp_1_7"/>
    <property type="match status" value="1"/>
</dbReference>
<dbReference type="PANTHER" id="PTHR47055:SF3">
    <property type="entry name" value="PHORBOL-ESTER_DAG-TYPE DOMAIN-CONTAINING PROTEIN"/>
    <property type="match status" value="1"/>
</dbReference>
<organism evidence="2 3">
    <name type="scientific">Ladona fulva</name>
    <name type="common">Scarce chaser dragonfly</name>
    <name type="synonym">Libellula fulva</name>
    <dbReference type="NCBI Taxonomy" id="123851"/>
    <lineage>
        <taxon>Eukaryota</taxon>
        <taxon>Metazoa</taxon>
        <taxon>Ecdysozoa</taxon>
        <taxon>Arthropoda</taxon>
        <taxon>Hexapoda</taxon>
        <taxon>Insecta</taxon>
        <taxon>Pterygota</taxon>
        <taxon>Palaeoptera</taxon>
        <taxon>Odonata</taxon>
        <taxon>Epiprocta</taxon>
        <taxon>Anisoptera</taxon>
        <taxon>Libelluloidea</taxon>
        <taxon>Libellulidae</taxon>
        <taxon>Ladona</taxon>
    </lineage>
</organism>
<dbReference type="Proteomes" id="UP000792457">
    <property type="component" value="Unassembled WGS sequence"/>
</dbReference>
<protein>
    <recommendedName>
        <fullName evidence="1">PiggyBac transposable element-derived protein domain-containing protein</fullName>
    </recommendedName>
</protein>
<comment type="caution">
    <text evidence="2">The sequence shown here is derived from an EMBL/GenBank/DDBJ whole genome shotgun (WGS) entry which is preliminary data.</text>
</comment>
<dbReference type="AlphaFoldDB" id="A0A8K0K115"/>
<feature type="domain" description="PiggyBac transposable element-derived protein" evidence="1">
    <location>
        <begin position="5"/>
        <end position="342"/>
    </location>
</feature>
<dbReference type="EMBL" id="KZ308273">
    <property type="protein sequence ID" value="KAG8226269.1"/>
    <property type="molecule type" value="Genomic_DNA"/>
</dbReference>
<dbReference type="OrthoDB" id="6613190at2759"/>
<keyword evidence="3" id="KW-1185">Reference proteome</keyword>
<name>A0A8K0K115_LADFU</name>
<evidence type="ECO:0000259" key="1">
    <source>
        <dbReference type="Pfam" id="PF13843"/>
    </source>
</evidence>
<gene>
    <name evidence="2" type="ORF">J437_LFUL004826</name>
</gene>
<evidence type="ECO:0000313" key="3">
    <source>
        <dbReference type="Proteomes" id="UP000792457"/>
    </source>
</evidence>
<sequence length="511" mass="59246">MEETTRYTTCKKGTPFNLSVEDLKIFLGILIFSGYHTLPSERDYWSDQEDLGVPLVRDAMSRNTSLEKISVIHFQNNAKVKDNKNDRSFKIRPLIDMVNANFRKWKILHKNLSVDGMIIRYYGHHPLKQFIRSKPIRFGYNLWALSGENGYCYNFSLYCGKESENIKNAPLGTRVVNQMLSIVDDPSSHVIYFDNFFTSFALLDKLRGKGIRATGTIRENRMGKCTLMSAEELEKFPRGYNDYKFESNNEIFIVRWKDNKCVAVATNFDTLEPTVQVMRWCKEKSAKAFVPRPALINNYNKYMGGVDMHDWLLEKHAIAIKGKKWYWSVFTRILDMSIVNAYLLYRDIHGKQSISIKDFSRAITVPYLKLGYGKRVQRGRPLSFLLTSRATKSDDIRYYGKEHMNEKRDKQRIGIRRHITPMFLQPYLLSPTPKASNLTFSLIKGESRERDEGKAKMQSFKKLCPSLLLQMNASGGKQIYGLTAEEWRKANHCLPASSTKLDGSWIEEIKK</sequence>
<reference evidence="2" key="1">
    <citation type="submission" date="2013-04" db="EMBL/GenBank/DDBJ databases">
        <authorList>
            <person name="Qu J."/>
            <person name="Murali S.C."/>
            <person name="Bandaranaike D."/>
            <person name="Bellair M."/>
            <person name="Blankenburg K."/>
            <person name="Chao H."/>
            <person name="Dinh H."/>
            <person name="Doddapaneni H."/>
            <person name="Downs B."/>
            <person name="Dugan-Rocha S."/>
            <person name="Elkadiri S."/>
            <person name="Gnanaolivu R.D."/>
            <person name="Hernandez B."/>
            <person name="Javaid M."/>
            <person name="Jayaseelan J.C."/>
            <person name="Lee S."/>
            <person name="Li M."/>
            <person name="Ming W."/>
            <person name="Munidasa M."/>
            <person name="Muniz J."/>
            <person name="Nguyen L."/>
            <person name="Ongeri F."/>
            <person name="Osuji N."/>
            <person name="Pu L.-L."/>
            <person name="Puazo M."/>
            <person name="Qu C."/>
            <person name="Quiroz J."/>
            <person name="Raj R."/>
            <person name="Weissenberger G."/>
            <person name="Xin Y."/>
            <person name="Zou X."/>
            <person name="Han Y."/>
            <person name="Richards S."/>
            <person name="Worley K."/>
            <person name="Muzny D."/>
            <person name="Gibbs R."/>
        </authorList>
    </citation>
    <scope>NUCLEOTIDE SEQUENCE</scope>
    <source>
        <strain evidence="2">Sampled in the wild</strain>
    </source>
</reference>
<reference evidence="2" key="2">
    <citation type="submission" date="2017-10" db="EMBL/GenBank/DDBJ databases">
        <title>Ladona fulva Genome sequencing and assembly.</title>
        <authorList>
            <person name="Murali S."/>
            <person name="Richards S."/>
            <person name="Bandaranaike D."/>
            <person name="Bellair M."/>
            <person name="Blankenburg K."/>
            <person name="Chao H."/>
            <person name="Dinh H."/>
            <person name="Doddapaneni H."/>
            <person name="Dugan-Rocha S."/>
            <person name="Elkadiri S."/>
            <person name="Gnanaolivu R."/>
            <person name="Hernandez B."/>
            <person name="Skinner E."/>
            <person name="Javaid M."/>
            <person name="Lee S."/>
            <person name="Li M."/>
            <person name="Ming W."/>
            <person name="Munidasa M."/>
            <person name="Muniz J."/>
            <person name="Nguyen L."/>
            <person name="Hughes D."/>
            <person name="Osuji N."/>
            <person name="Pu L.-L."/>
            <person name="Puazo M."/>
            <person name="Qu C."/>
            <person name="Quiroz J."/>
            <person name="Raj R."/>
            <person name="Weissenberger G."/>
            <person name="Xin Y."/>
            <person name="Zou X."/>
            <person name="Han Y."/>
            <person name="Worley K."/>
            <person name="Muzny D."/>
            <person name="Gibbs R."/>
        </authorList>
    </citation>
    <scope>NUCLEOTIDE SEQUENCE</scope>
    <source>
        <strain evidence="2">Sampled in the wild</strain>
    </source>
</reference>
<evidence type="ECO:0000313" key="2">
    <source>
        <dbReference type="EMBL" id="KAG8226269.1"/>
    </source>
</evidence>
<proteinExistence type="predicted"/>
<dbReference type="GO" id="GO:0043565">
    <property type="term" value="F:sequence-specific DNA binding"/>
    <property type="evidence" value="ECO:0007669"/>
    <property type="project" value="TreeGrafter"/>
</dbReference>
<dbReference type="InterPro" id="IPR029526">
    <property type="entry name" value="PGBD"/>
</dbReference>
<dbReference type="InterPro" id="IPR052638">
    <property type="entry name" value="PiggyBac_TE-derived"/>
</dbReference>
<dbReference type="PANTHER" id="PTHR47055">
    <property type="entry name" value="DDE_TNP_1_7 DOMAIN-CONTAINING PROTEIN"/>
    <property type="match status" value="1"/>
</dbReference>
<accession>A0A8K0K115</accession>